<dbReference type="InterPro" id="IPR045865">
    <property type="entry name" value="ACT-like_dom_sf"/>
</dbReference>
<feature type="domain" description="CASTOR ACT" evidence="1">
    <location>
        <begin position="69"/>
        <end position="123"/>
    </location>
</feature>
<evidence type="ECO:0000259" key="1">
    <source>
        <dbReference type="Pfam" id="PF13840"/>
    </source>
</evidence>
<dbReference type="Proteomes" id="UP000254101">
    <property type="component" value="Unassembled WGS sequence"/>
</dbReference>
<reference evidence="2 3" key="1">
    <citation type="submission" date="2018-07" db="EMBL/GenBank/DDBJ databases">
        <title>Erythrobacter nanhaiensis sp. nov., a novel member of the genus Erythrobacter isolated from the South China Sea.</title>
        <authorList>
            <person name="Chen X."/>
            <person name="Liu J."/>
        </authorList>
    </citation>
    <scope>NUCLEOTIDE SEQUENCE [LARGE SCALE GENOMIC DNA]</scope>
    <source>
        <strain evidence="2 3">S-5</strain>
    </source>
</reference>
<dbReference type="OrthoDB" id="517867at2"/>
<dbReference type="InterPro" id="IPR027795">
    <property type="entry name" value="CASTOR_ACT_dom"/>
</dbReference>
<dbReference type="SUPFAM" id="SSF55021">
    <property type="entry name" value="ACT-like"/>
    <property type="match status" value="1"/>
</dbReference>
<accession>A0A395LJL6</accession>
<dbReference type="EMBL" id="QRBB01000001">
    <property type="protein sequence ID" value="RDS77173.1"/>
    <property type="molecule type" value="Genomic_DNA"/>
</dbReference>
<dbReference type="AlphaFoldDB" id="A0A395LJL6"/>
<evidence type="ECO:0000313" key="2">
    <source>
        <dbReference type="EMBL" id="RDS77173.1"/>
    </source>
</evidence>
<dbReference type="RefSeq" id="WP_115491393.1">
    <property type="nucleotide sequence ID" value="NZ_JACHWW010000001.1"/>
</dbReference>
<proteinExistence type="predicted"/>
<dbReference type="PANTHER" id="PTHR39199">
    <property type="entry name" value="BLR5128 PROTEIN"/>
    <property type="match status" value="1"/>
</dbReference>
<dbReference type="PANTHER" id="PTHR39199:SF1">
    <property type="entry name" value="BLR5128 PROTEIN"/>
    <property type="match status" value="1"/>
</dbReference>
<organism evidence="2 3">
    <name type="scientific">Alteriqipengyuania lutimaris</name>
    <dbReference type="NCBI Taxonomy" id="1538146"/>
    <lineage>
        <taxon>Bacteria</taxon>
        <taxon>Pseudomonadati</taxon>
        <taxon>Pseudomonadota</taxon>
        <taxon>Alphaproteobacteria</taxon>
        <taxon>Sphingomonadales</taxon>
        <taxon>Erythrobacteraceae</taxon>
        <taxon>Alteriqipengyuania</taxon>
    </lineage>
</organism>
<name>A0A395LJL6_9SPHN</name>
<evidence type="ECO:0000313" key="3">
    <source>
        <dbReference type="Proteomes" id="UP000254101"/>
    </source>
</evidence>
<gene>
    <name evidence="2" type="ORF">DL238_05800</name>
</gene>
<comment type="caution">
    <text evidence="2">The sequence shown here is derived from an EMBL/GenBank/DDBJ whole genome shotgun (WGS) entry which is preliminary data.</text>
</comment>
<keyword evidence="3" id="KW-1185">Reference proteome</keyword>
<dbReference type="Gene3D" id="3.30.2130.10">
    <property type="entry name" value="VC0802-like"/>
    <property type="match status" value="1"/>
</dbReference>
<sequence length="132" mass="14266">MTVSETGAMIAAMDPDLDPLFYAFRTGDEIPADAQLFASIEEEEEGTTRILGFAKGEFAGHAHEAYRRIVLRVNSSLDGVGLTAAVSTALAREAIPCNIVAAFHHDHVFVPATRANDAMQILAELQRSHRDG</sequence>
<dbReference type="Pfam" id="PF13840">
    <property type="entry name" value="ACT_7"/>
    <property type="match status" value="1"/>
</dbReference>
<protein>
    <submittedName>
        <fullName evidence="2">ACT domain-containing protein</fullName>
    </submittedName>
</protein>